<proteinExistence type="predicted"/>
<dbReference type="InterPro" id="IPR015904">
    <property type="entry name" value="Sulphide_quinone_reductase"/>
</dbReference>
<dbReference type="eggNOG" id="COG0446">
    <property type="taxonomic scope" value="Bacteria"/>
</dbReference>
<dbReference type="FunFam" id="3.50.50.60:FF:000034">
    <property type="entry name" value="sulfide:quinone oxidoreductase, mitochondrial"/>
    <property type="match status" value="1"/>
</dbReference>
<dbReference type="KEGG" id="rbi:RB2501_07270"/>
<accession>A4CIC4</accession>
<dbReference type="GO" id="GO:0070221">
    <property type="term" value="P:sulfide oxidation, using sulfide:quinone oxidoreductase"/>
    <property type="evidence" value="ECO:0007669"/>
    <property type="project" value="TreeGrafter"/>
</dbReference>
<protein>
    <recommendedName>
        <fullName evidence="7">FAD/NAD(P)-binding domain-containing protein</fullName>
    </recommendedName>
</protein>
<dbReference type="Gene3D" id="3.50.50.60">
    <property type="entry name" value="FAD/NAD(P)-binding domain"/>
    <property type="match status" value="2"/>
</dbReference>
<evidence type="ECO:0000313" key="8">
    <source>
        <dbReference type="EMBL" id="EAR16682.1"/>
    </source>
</evidence>
<dbReference type="Proteomes" id="UP000009049">
    <property type="component" value="Chromosome"/>
</dbReference>
<dbReference type="SUPFAM" id="SSF51905">
    <property type="entry name" value="FAD/NAD(P)-binding domain"/>
    <property type="match status" value="3"/>
</dbReference>
<sequence>MDTHFEILIVGGGTAGIMMAASLLKEDNKLKIGILEPAETHYYQPAWTLVGAGTYSYEKTARPMASVIPKGATWLREAAAGFEPGKHAVTTDAGHSYSYDYLVVAPGLVYDLEQVPGLAEALDKGVVCSNYTDPEHTWKVLREFKGGTALFTQPTTPIKCGGAPQKIMYLADSYFRKSGVRDRTEVVFATPGTVIFGIPEIKKTLMDVVDRKDINLRFGYKLVRVDGPNQIAWYEFADHEKEYNHKDIKTEQDGELTGIHFDMLHTAPPSAPPACVRDSEIANESGWVDVDPHTLRHNRFPNIFSLGDVAGLPTAKTGAAIRKQVPVVTENIMRLREANILGSPTYNGYSSCPLVTDYGKMVLAEFDYDNKFTPDPKLRQLLISDSSKESWRLWILKKYGLPYLYWNKMLKGKAV</sequence>
<feature type="domain" description="FAD/NAD(P)-binding" evidence="7">
    <location>
        <begin position="6"/>
        <end position="126"/>
    </location>
</feature>
<dbReference type="Pfam" id="PF07992">
    <property type="entry name" value="Pyr_redox_2"/>
    <property type="match status" value="1"/>
</dbReference>
<keyword evidence="5" id="KW-0809">Transit peptide</keyword>
<reference evidence="8 9" key="1">
    <citation type="journal article" date="2009" name="J. Bacteriol.">
        <title>Complete genome sequence of Robiginitalea biformata HTCC2501.</title>
        <authorList>
            <person name="Oh H.M."/>
            <person name="Giovannoni S.J."/>
            <person name="Lee K."/>
            <person name="Ferriera S."/>
            <person name="Johnson J."/>
            <person name="Cho J.C."/>
        </authorList>
    </citation>
    <scope>NUCLEOTIDE SEQUENCE [LARGE SCALE GENOMIC DNA]</scope>
    <source>
        <strain evidence="9">ATCC BAA-864 / HTCC2501 / KCTC 12146</strain>
    </source>
</reference>
<keyword evidence="4" id="KW-0274">FAD</keyword>
<name>A4CIC4_ROBBH</name>
<keyword evidence="3" id="KW-0874">Quinone</keyword>
<dbReference type="GO" id="GO:0048038">
    <property type="term" value="F:quinone binding"/>
    <property type="evidence" value="ECO:0007669"/>
    <property type="project" value="UniProtKB-KW"/>
</dbReference>
<dbReference type="GO" id="GO:0071949">
    <property type="term" value="F:FAD binding"/>
    <property type="evidence" value="ECO:0007669"/>
    <property type="project" value="TreeGrafter"/>
</dbReference>
<evidence type="ECO:0000256" key="3">
    <source>
        <dbReference type="ARBA" id="ARBA00022719"/>
    </source>
</evidence>
<evidence type="ECO:0000259" key="7">
    <source>
        <dbReference type="Pfam" id="PF07992"/>
    </source>
</evidence>
<keyword evidence="2" id="KW-0285">Flavoprotein</keyword>
<keyword evidence="6" id="KW-0560">Oxidoreductase</keyword>
<dbReference type="InterPro" id="IPR036188">
    <property type="entry name" value="FAD/NAD-bd_sf"/>
</dbReference>
<dbReference type="EMBL" id="CP001712">
    <property type="protein sequence ID" value="EAR16682.1"/>
    <property type="molecule type" value="Genomic_DNA"/>
</dbReference>
<evidence type="ECO:0000256" key="4">
    <source>
        <dbReference type="ARBA" id="ARBA00022827"/>
    </source>
</evidence>
<keyword evidence="9" id="KW-1185">Reference proteome</keyword>
<dbReference type="RefSeq" id="WP_015753439.1">
    <property type="nucleotide sequence ID" value="NC_013222.1"/>
</dbReference>
<gene>
    <name evidence="8" type="ordered locus">RB2501_07270</name>
</gene>
<dbReference type="STRING" id="313596.RB2501_07270"/>
<evidence type="ECO:0000256" key="1">
    <source>
        <dbReference type="ARBA" id="ARBA00001974"/>
    </source>
</evidence>
<dbReference type="PANTHER" id="PTHR10632">
    <property type="entry name" value="SULFIDE:QUINONE OXIDOREDUCTASE"/>
    <property type="match status" value="1"/>
</dbReference>
<dbReference type="InterPro" id="IPR023753">
    <property type="entry name" value="FAD/NAD-binding_dom"/>
</dbReference>
<evidence type="ECO:0000256" key="5">
    <source>
        <dbReference type="ARBA" id="ARBA00022946"/>
    </source>
</evidence>
<evidence type="ECO:0000256" key="2">
    <source>
        <dbReference type="ARBA" id="ARBA00022630"/>
    </source>
</evidence>
<dbReference type="HOGENOM" id="CLU_030742_2_0_10"/>
<dbReference type="AlphaFoldDB" id="A4CIC4"/>
<comment type="cofactor">
    <cofactor evidence="1">
        <name>FAD</name>
        <dbReference type="ChEBI" id="CHEBI:57692"/>
    </cofactor>
</comment>
<evidence type="ECO:0000313" key="9">
    <source>
        <dbReference type="Proteomes" id="UP000009049"/>
    </source>
</evidence>
<dbReference type="GO" id="GO:0070224">
    <property type="term" value="F:sulfide:quinone oxidoreductase activity"/>
    <property type="evidence" value="ECO:0007669"/>
    <property type="project" value="TreeGrafter"/>
</dbReference>
<dbReference type="PANTHER" id="PTHR10632:SF2">
    <property type="entry name" value="SULFIDE:QUINONE OXIDOREDUCTASE, MITOCHONDRIAL"/>
    <property type="match status" value="1"/>
</dbReference>
<dbReference type="OrthoDB" id="9805710at2"/>
<evidence type="ECO:0000256" key="6">
    <source>
        <dbReference type="ARBA" id="ARBA00023002"/>
    </source>
</evidence>
<organism evidence="8 9">
    <name type="scientific">Robiginitalea biformata (strain ATCC BAA-864 / DSM 15991 / KCTC 12146 / HTCC2501)</name>
    <dbReference type="NCBI Taxonomy" id="313596"/>
    <lineage>
        <taxon>Bacteria</taxon>
        <taxon>Pseudomonadati</taxon>
        <taxon>Bacteroidota</taxon>
        <taxon>Flavobacteriia</taxon>
        <taxon>Flavobacteriales</taxon>
        <taxon>Flavobacteriaceae</taxon>
        <taxon>Robiginitalea</taxon>
    </lineage>
</organism>